<organism evidence="2 3">
    <name type="scientific">Methylobacterium radiotolerans</name>
    <dbReference type="NCBI Taxonomy" id="31998"/>
    <lineage>
        <taxon>Bacteria</taxon>
        <taxon>Pseudomonadati</taxon>
        <taxon>Pseudomonadota</taxon>
        <taxon>Alphaproteobacteria</taxon>
        <taxon>Hyphomicrobiales</taxon>
        <taxon>Methylobacteriaceae</taxon>
        <taxon>Methylobacterium</taxon>
    </lineage>
</organism>
<evidence type="ECO:0000256" key="1">
    <source>
        <dbReference type="SAM" id="MobiDB-lite"/>
    </source>
</evidence>
<feature type="region of interest" description="Disordered" evidence="1">
    <location>
        <begin position="540"/>
        <end position="561"/>
    </location>
</feature>
<sequence length="653" mass="69169">MLAGGTTDVSDIIAHFIGHLRLNEGVPRVRDGYEDPAHPAKLQPWLPRPPAEPDPDRPLDELPSRPFRADLSPGTEAFPRLPGLPGHRPPLATPDDPFSPGSLPAGRLLPPGGGGGGGSRGHAEAALDVDPDQQLLQVRQVNRMVDDDVLLMRTDVDLAHFHDVDIDGTIAALSKMAQSRLPADLTLHNPTTAEAVELVLHRDAAQSLQGADEAGRDAAPPHPMGTYVDGVLQSPDASLRFELPKAPSVVRDARDGLTDPGLDAQTGGNVSVNTATILDDHGHATALAVKGNAYTTDAILQVNVLMSRAEISVAGETLSRSIVTDGNEAHNTARMADHDTSGLVKHLSFGTFAQVDRIDGDFYGVNVLRQVNVLSDNDVTVQGNFGAYYAVHAGENLENNSFRLSEIGARYDLIVVDGNYHSTNLIHQTNVLLNDDAIRAYTARQDNVSQSISTGDNTLENKAAIDRYGSDEFRPLSATLGNALEGLHDGVLPPELAATFPSHGATLNILYVTGDFYDINVIQQTNIVSDVDGIVQHAASAGPGVTPSGEPTASTQNAESGGNHLVNLAGIANVGTTSDLQFVGGHHYDTAILLQANFVTQSTQITVGDTHNLVPEIVAFTGLTESVPIELPGPSTVTADSHMQQDLFHGMLS</sequence>
<gene>
    <name evidence="2" type="ORF">MRSR164_03955</name>
</gene>
<dbReference type="Proteomes" id="UP001349262">
    <property type="component" value="Unassembled WGS sequence"/>
</dbReference>
<feature type="compositionally biased region" description="Low complexity" evidence="1">
    <location>
        <begin position="99"/>
        <end position="110"/>
    </location>
</feature>
<protein>
    <submittedName>
        <fullName evidence="2">Uncharacterized protein</fullName>
    </submittedName>
</protein>
<feature type="compositionally biased region" description="Gly residues" evidence="1">
    <location>
        <begin position="111"/>
        <end position="120"/>
    </location>
</feature>
<keyword evidence="3" id="KW-1185">Reference proteome</keyword>
<feature type="compositionally biased region" description="Polar residues" evidence="1">
    <location>
        <begin position="549"/>
        <end position="560"/>
    </location>
</feature>
<feature type="region of interest" description="Disordered" evidence="1">
    <location>
        <begin position="31"/>
        <end position="124"/>
    </location>
</feature>
<feature type="compositionally biased region" description="Basic and acidic residues" evidence="1">
    <location>
        <begin position="54"/>
        <end position="63"/>
    </location>
</feature>
<evidence type="ECO:0000313" key="2">
    <source>
        <dbReference type="EMBL" id="MEE7455992.1"/>
    </source>
</evidence>
<name>A0ABU7T603_9HYPH</name>
<proteinExistence type="predicted"/>
<evidence type="ECO:0000313" key="3">
    <source>
        <dbReference type="Proteomes" id="UP001349262"/>
    </source>
</evidence>
<comment type="caution">
    <text evidence="2">The sequence shown here is derived from an EMBL/GenBank/DDBJ whole genome shotgun (WGS) entry which is preliminary data.</text>
</comment>
<accession>A0ABU7T603</accession>
<reference evidence="2 3" key="1">
    <citation type="journal article" date="2012" name="Genet. Mol. Biol.">
        <title>Analysis of 16S rRNA and mxaF genes revealing insights into Methylobacterium niche-specific plant association.</title>
        <authorList>
            <person name="Dourado M.N."/>
            <person name="Andreote F.D."/>
            <person name="Dini-Andreote F."/>
            <person name="Conti R."/>
            <person name="Araujo J.M."/>
            <person name="Araujo W.L."/>
        </authorList>
    </citation>
    <scope>NUCLEOTIDE SEQUENCE [LARGE SCALE GENOMIC DNA]</scope>
    <source>
        <strain evidence="2 3">SR1.6/4</strain>
    </source>
</reference>
<dbReference type="EMBL" id="MLBY01000002">
    <property type="protein sequence ID" value="MEE7455992.1"/>
    <property type="molecule type" value="Genomic_DNA"/>
</dbReference>